<evidence type="ECO:0000256" key="2">
    <source>
        <dbReference type="ARBA" id="ARBA00023002"/>
    </source>
</evidence>
<dbReference type="InterPro" id="IPR002347">
    <property type="entry name" value="SDR_fam"/>
</dbReference>
<dbReference type="EMBL" id="BANX01000007">
    <property type="protein sequence ID" value="GAC67324.1"/>
    <property type="molecule type" value="Genomic_DNA"/>
</dbReference>
<keyword evidence="4" id="KW-1185">Reference proteome</keyword>
<dbReference type="STRING" id="1223545.GS4_07_00730"/>
<dbReference type="OrthoDB" id="3676637at2"/>
<evidence type="ECO:0000313" key="3">
    <source>
        <dbReference type="EMBL" id="GAC67324.1"/>
    </source>
</evidence>
<organism evidence="3 4">
    <name type="scientific">Gordonia soli NBRC 108243</name>
    <dbReference type="NCBI Taxonomy" id="1223545"/>
    <lineage>
        <taxon>Bacteria</taxon>
        <taxon>Bacillati</taxon>
        <taxon>Actinomycetota</taxon>
        <taxon>Actinomycetes</taxon>
        <taxon>Mycobacteriales</taxon>
        <taxon>Gordoniaceae</taxon>
        <taxon>Gordonia</taxon>
    </lineage>
</organism>
<dbReference type="GO" id="GO:0016616">
    <property type="term" value="F:oxidoreductase activity, acting on the CH-OH group of donors, NAD or NADP as acceptor"/>
    <property type="evidence" value="ECO:0007669"/>
    <property type="project" value="TreeGrafter"/>
</dbReference>
<dbReference type="Proteomes" id="UP000011666">
    <property type="component" value="Unassembled WGS sequence"/>
</dbReference>
<reference evidence="3 4" key="1">
    <citation type="submission" date="2013-01" db="EMBL/GenBank/DDBJ databases">
        <title>Whole genome shotgun sequence of Gordonia soli NBRC 108243.</title>
        <authorList>
            <person name="Isaki-Nakamura S."/>
            <person name="Hosoyama A."/>
            <person name="Tsuchikane K."/>
            <person name="Ando Y."/>
            <person name="Baba S."/>
            <person name="Ohji S."/>
            <person name="Hamada M."/>
            <person name="Tamura T."/>
            <person name="Yamazoe A."/>
            <person name="Yamazaki S."/>
            <person name="Fujita N."/>
        </authorList>
    </citation>
    <scope>NUCLEOTIDE SEQUENCE [LARGE SCALE GENOMIC DNA]</scope>
    <source>
        <strain evidence="3 4">NBRC 108243</strain>
    </source>
</reference>
<comment type="similarity">
    <text evidence="1">Belongs to the short-chain dehydrogenases/reductases (SDR) family.</text>
</comment>
<dbReference type="AlphaFoldDB" id="M0QFU5"/>
<proteinExistence type="inferred from homology"/>
<evidence type="ECO:0000256" key="1">
    <source>
        <dbReference type="ARBA" id="ARBA00006484"/>
    </source>
</evidence>
<accession>M0QFU5</accession>
<gene>
    <name evidence="3" type="ORF">GS4_07_00730</name>
</gene>
<name>M0QFU5_9ACTN</name>
<dbReference type="RefSeq" id="WP_007618375.1">
    <property type="nucleotide sequence ID" value="NZ_BANX01000007.1"/>
</dbReference>
<dbReference type="eggNOG" id="COG1028">
    <property type="taxonomic scope" value="Bacteria"/>
</dbReference>
<dbReference type="Gene3D" id="3.40.50.720">
    <property type="entry name" value="NAD(P)-binding Rossmann-like Domain"/>
    <property type="match status" value="1"/>
</dbReference>
<dbReference type="SUPFAM" id="SSF51735">
    <property type="entry name" value="NAD(P)-binding Rossmann-fold domains"/>
    <property type="match status" value="1"/>
</dbReference>
<sequence length="297" mass="30904">MSSVDRPAAAVAVTGSASGIGRAVADALRADGRRVIGVDLHDADVIADLSTADGRSTAARGVLELAGGTLGGAVLAAGLGPAAGRERATIEVNLLGVTALLEAWRPALAVTGDARVVVLGSNSTTTTPFVPRRAIRELLRGEVDAATRRIRRRRGLSAPVAYAASKIAVTRWVRRRAVRPEWAGAGIRLNVLAPGPVLTPLLRAQLDGPTGENVRSFPIPVRRFGTADVLASWALFMLSPAADVLVGSVIVVDGGTDALIRPSTSPAALPLRGVPRLLWRMYRAPRDGQVADYSGSD</sequence>
<dbReference type="PRINTS" id="PR00081">
    <property type="entry name" value="GDHRDH"/>
</dbReference>
<comment type="caution">
    <text evidence="3">The sequence shown here is derived from an EMBL/GenBank/DDBJ whole genome shotgun (WGS) entry which is preliminary data.</text>
</comment>
<keyword evidence="2" id="KW-0560">Oxidoreductase</keyword>
<dbReference type="PANTHER" id="PTHR42760">
    <property type="entry name" value="SHORT-CHAIN DEHYDROGENASES/REDUCTASES FAMILY MEMBER"/>
    <property type="match status" value="1"/>
</dbReference>
<dbReference type="Pfam" id="PF13561">
    <property type="entry name" value="adh_short_C2"/>
    <property type="match status" value="1"/>
</dbReference>
<dbReference type="PANTHER" id="PTHR42760:SF115">
    <property type="entry name" value="3-OXOACYL-[ACYL-CARRIER-PROTEIN] REDUCTASE FABG"/>
    <property type="match status" value="1"/>
</dbReference>
<protein>
    <submittedName>
        <fullName evidence="3">Putative oxidoreductase</fullName>
    </submittedName>
</protein>
<evidence type="ECO:0000313" key="4">
    <source>
        <dbReference type="Proteomes" id="UP000011666"/>
    </source>
</evidence>
<dbReference type="InterPro" id="IPR036291">
    <property type="entry name" value="NAD(P)-bd_dom_sf"/>
</dbReference>